<dbReference type="CDD" id="cd06259">
    <property type="entry name" value="YdcF-like"/>
    <property type="match status" value="1"/>
</dbReference>
<dbReference type="PANTHER" id="PTHR30336:SF4">
    <property type="entry name" value="ENVELOPE BIOGENESIS FACTOR ELYC"/>
    <property type="match status" value="1"/>
</dbReference>
<name>A0ABQ1KLG1_9GAMM</name>
<proteinExistence type="predicted"/>
<dbReference type="InterPro" id="IPR051599">
    <property type="entry name" value="Cell_Envelope_Assoc"/>
</dbReference>
<dbReference type="RefSeq" id="WP_188749274.1">
    <property type="nucleotide sequence ID" value="NZ_BMIJ01000005.1"/>
</dbReference>
<dbReference type="EMBL" id="BMIJ01000005">
    <property type="protein sequence ID" value="GGB99791.1"/>
    <property type="molecule type" value="Genomic_DNA"/>
</dbReference>
<evidence type="ECO:0000313" key="4">
    <source>
        <dbReference type="Proteomes" id="UP000629025"/>
    </source>
</evidence>
<keyword evidence="1" id="KW-0472">Membrane</keyword>
<dbReference type="Proteomes" id="UP000629025">
    <property type="component" value="Unassembled WGS sequence"/>
</dbReference>
<feature type="domain" description="DUF218" evidence="2">
    <location>
        <begin position="81"/>
        <end position="246"/>
    </location>
</feature>
<reference evidence="4" key="1">
    <citation type="journal article" date="2019" name="Int. J. Syst. Evol. Microbiol.">
        <title>The Global Catalogue of Microorganisms (GCM) 10K type strain sequencing project: providing services to taxonomists for standard genome sequencing and annotation.</title>
        <authorList>
            <consortium name="The Broad Institute Genomics Platform"/>
            <consortium name="The Broad Institute Genome Sequencing Center for Infectious Disease"/>
            <person name="Wu L."/>
            <person name="Ma J."/>
        </authorList>
    </citation>
    <scope>NUCLEOTIDE SEQUENCE [LARGE SCALE GENOMIC DNA]</scope>
    <source>
        <strain evidence="4">CGMCC 1.15341</strain>
    </source>
</reference>
<keyword evidence="1" id="KW-0812">Transmembrane</keyword>
<dbReference type="Pfam" id="PF02698">
    <property type="entry name" value="DUF218"/>
    <property type="match status" value="1"/>
</dbReference>
<sequence>MASFFNLSKLFWFFARPDHLLVWMLLLGLFSLWVGWRRLGLGLLIADLLLLLCIMLMPLGDALMMPLEARFPQPEQNLRVDGIVVLGGGELAEESAFWQQPQVNQSGERLLLIPLLAQRYPQARIIFTGGSGSVLRPEFKGGDVARAYLDGVGLSDRVSIERESRNTYENALNTLELLGGVPKGNWLLVTSAFHMPRSVGVFRRQGWELTPYPVDYHALSADGYRLQPGLWKNLSEIEIALREWIGLFAYYSSGKTSQLFPAPFAAAKAETP</sequence>
<feature type="transmembrane region" description="Helical" evidence="1">
    <location>
        <begin position="20"/>
        <end position="36"/>
    </location>
</feature>
<evidence type="ECO:0000313" key="3">
    <source>
        <dbReference type="EMBL" id="GGB99791.1"/>
    </source>
</evidence>
<gene>
    <name evidence="3" type="ORF">GCM10011352_27520</name>
</gene>
<evidence type="ECO:0000256" key="1">
    <source>
        <dbReference type="SAM" id="Phobius"/>
    </source>
</evidence>
<comment type="caution">
    <text evidence="3">The sequence shown here is derived from an EMBL/GenBank/DDBJ whole genome shotgun (WGS) entry which is preliminary data.</text>
</comment>
<evidence type="ECO:0000259" key="2">
    <source>
        <dbReference type="Pfam" id="PF02698"/>
    </source>
</evidence>
<accession>A0ABQ1KLG1</accession>
<dbReference type="InterPro" id="IPR003848">
    <property type="entry name" value="DUF218"/>
</dbReference>
<organism evidence="3 4">
    <name type="scientific">Marinobacterium zhoushanense</name>
    <dbReference type="NCBI Taxonomy" id="1679163"/>
    <lineage>
        <taxon>Bacteria</taxon>
        <taxon>Pseudomonadati</taxon>
        <taxon>Pseudomonadota</taxon>
        <taxon>Gammaproteobacteria</taxon>
        <taxon>Oceanospirillales</taxon>
        <taxon>Oceanospirillaceae</taxon>
        <taxon>Marinobacterium</taxon>
    </lineage>
</organism>
<keyword evidence="1" id="KW-1133">Transmembrane helix</keyword>
<dbReference type="InterPro" id="IPR014729">
    <property type="entry name" value="Rossmann-like_a/b/a_fold"/>
</dbReference>
<dbReference type="Gene3D" id="3.40.50.620">
    <property type="entry name" value="HUPs"/>
    <property type="match status" value="1"/>
</dbReference>
<dbReference type="PANTHER" id="PTHR30336">
    <property type="entry name" value="INNER MEMBRANE PROTEIN, PROBABLE PERMEASE"/>
    <property type="match status" value="1"/>
</dbReference>
<keyword evidence="4" id="KW-1185">Reference proteome</keyword>
<protein>
    <recommendedName>
        <fullName evidence="2">DUF218 domain-containing protein</fullName>
    </recommendedName>
</protein>
<feature type="transmembrane region" description="Helical" evidence="1">
    <location>
        <begin position="48"/>
        <end position="67"/>
    </location>
</feature>